<dbReference type="Pfam" id="PF11211">
    <property type="entry name" value="DUF2997"/>
    <property type="match status" value="1"/>
</dbReference>
<gene>
    <name evidence="3" type="ORF">ASZ90_019477</name>
</gene>
<keyword evidence="2" id="KW-0934">Plastid</keyword>
<comment type="caution">
    <text evidence="3">The sequence shown here is derived from an EMBL/GenBank/DDBJ whole genome shotgun (WGS) entry which is preliminary data.</text>
</comment>
<name>A0A0W8E405_9ZZZZ</name>
<comment type="subcellular location">
    <subcellularLocation>
        <location evidence="1">Plastid</location>
    </subcellularLocation>
</comment>
<dbReference type="Pfam" id="PF06868">
    <property type="entry name" value="DUF1257"/>
    <property type="match status" value="1"/>
</dbReference>
<organism evidence="3">
    <name type="scientific">hydrocarbon metagenome</name>
    <dbReference type="NCBI Taxonomy" id="938273"/>
    <lineage>
        <taxon>unclassified sequences</taxon>
        <taxon>metagenomes</taxon>
        <taxon>ecological metagenomes</taxon>
    </lineage>
</organism>
<dbReference type="AlphaFoldDB" id="A0A0W8E405"/>
<evidence type="ECO:0000313" key="3">
    <source>
        <dbReference type="EMBL" id="KUG03137.1"/>
    </source>
</evidence>
<dbReference type="GO" id="GO:0009536">
    <property type="term" value="C:plastid"/>
    <property type="evidence" value="ECO:0007669"/>
    <property type="project" value="UniProtKB-SubCell"/>
</dbReference>
<reference evidence="3" key="1">
    <citation type="journal article" date="2015" name="Proc. Natl. Acad. Sci. U.S.A.">
        <title>Networks of energetic and metabolic interactions define dynamics in microbial communities.</title>
        <authorList>
            <person name="Embree M."/>
            <person name="Liu J.K."/>
            <person name="Al-Bassam M.M."/>
            <person name="Zengler K."/>
        </authorList>
    </citation>
    <scope>NUCLEOTIDE SEQUENCE</scope>
</reference>
<protein>
    <submittedName>
        <fullName evidence="3">Uncharacterized protein</fullName>
    </submittedName>
</protein>
<proteinExistence type="predicted"/>
<evidence type="ECO:0000256" key="2">
    <source>
        <dbReference type="ARBA" id="ARBA00022640"/>
    </source>
</evidence>
<evidence type="ECO:0000256" key="1">
    <source>
        <dbReference type="ARBA" id="ARBA00004474"/>
    </source>
</evidence>
<dbReference type="PANTHER" id="PTHR39638:SF2">
    <property type="entry name" value="YCF35"/>
    <property type="match status" value="1"/>
</dbReference>
<dbReference type="InterPro" id="IPR021375">
    <property type="entry name" value="DUF2997"/>
</dbReference>
<accession>A0A0W8E405</accession>
<dbReference type="InterPro" id="IPR009666">
    <property type="entry name" value="Uncharacterised_Ycf35"/>
</dbReference>
<sequence>MSHWFSVKTKFNSVDAIKKAASQMGYMVVHNRKCRGYAGQETHCDLVLRLPGEYDVGFEKQEDGTYEIVADFWAYHVSDYLANADALKEAEKLFNEKIQSQEWSYTEAEAFMNEAKISKFMQAYNCAALEELAIMQGLQYITNTLADGTIVYETTGASPEGKVITTVNPAGDLKVEAEGFTGTSCTHATAFLQTLGIVDESENKPEYYIEGELLKEEV</sequence>
<dbReference type="PANTHER" id="PTHR39638">
    <property type="entry name" value="YCF35"/>
    <property type="match status" value="1"/>
</dbReference>
<dbReference type="EMBL" id="LNQE01001892">
    <property type="protein sequence ID" value="KUG03137.1"/>
    <property type="molecule type" value="Genomic_DNA"/>
</dbReference>